<evidence type="ECO:0000313" key="2">
    <source>
        <dbReference type="Proteomes" id="UP000800038"/>
    </source>
</evidence>
<name>A0A6A5T0T1_9PLEO</name>
<dbReference type="AlphaFoldDB" id="A0A6A5T0T1"/>
<accession>A0A6A5T0T1</accession>
<dbReference type="OrthoDB" id="437457at2759"/>
<organism evidence="1 2">
    <name type="scientific">Clathrospora elynae</name>
    <dbReference type="NCBI Taxonomy" id="706981"/>
    <lineage>
        <taxon>Eukaryota</taxon>
        <taxon>Fungi</taxon>
        <taxon>Dikarya</taxon>
        <taxon>Ascomycota</taxon>
        <taxon>Pezizomycotina</taxon>
        <taxon>Dothideomycetes</taxon>
        <taxon>Pleosporomycetidae</taxon>
        <taxon>Pleosporales</taxon>
        <taxon>Diademaceae</taxon>
        <taxon>Clathrospora</taxon>
    </lineage>
</organism>
<dbReference type="EMBL" id="ML976008">
    <property type="protein sequence ID" value="KAF1945594.1"/>
    <property type="molecule type" value="Genomic_DNA"/>
</dbReference>
<proteinExistence type="predicted"/>
<keyword evidence="2" id="KW-1185">Reference proteome</keyword>
<reference evidence="1" key="1">
    <citation type="journal article" date="2020" name="Stud. Mycol.">
        <title>101 Dothideomycetes genomes: a test case for predicting lifestyles and emergence of pathogens.</title>
        <authorList>
            <person name="Haridas S."/>
            <person name="Albert R."/>
            <person name="Binder M."/>
            <person name="Bloem J."/>
            <person name="Labutti K."/>
            <person name="Salamov A."/>
            <person name="Andreopoulos B."/>
            <person name="Baker S."/>
            <person name="Barry K."/>
            <person name="Bills G."/>
            <person name="Bluhm B."/>
            <person name="Cannon C."/>
            <person name="Castanera R."/>
            <person name="Culley D."/>
            <person name="Daum C."/>
            <person name="Ezra D."/>
            <person name="Gonzalez J."/>
            <person name="Henrissat B."/>
            <person name="Kuo A."/>
            <person name="Liang C."/>
            <person name="Lipzen A."/>
            <person name="Lutzoni F."/>
            <person name="Magnuson J."/>
            <person name="Mondo S."/>
            <person name="Nolan M."/>
            <person name="Ohm R."/>
            <person name="Pangilinan J."/>
            <person name="Park H.-J."/>
            <person name="Ramirez L."/>
            <person name="Alfaro M."/>
            <person name="Sun H."/>
            <person name="Tritt A."/>
            <person name="Yoshinaga Y."/>
            <person name="Zwiers L.-H."/>
            <person name="Turgeon B."/>
            <person name="Goodwin S."/>
            <person name="Spatafora J."/>
            <person name="Crous P."/>
            <person name="Grigoriev I."/>
        </authorList>
    </citation>
    <scope>NUCLEOTIDE SEQUENCE</scope>
    <source>
        <strain evidence="1">CBS 161.51</strain>
    </source>
</reference>
<dbReference type="Proteomes" id="UP000800038">
    <property type="component" value="Unassembled WGS sequence"/>
</dbReference>
<gene>
    <name evidence="1" type="ORF">EJ02DRAFT_463129</name>
</gene>
<sequence>MNQSLLEIDPELAKMFWGSAIVWAGYCAEDILKTADLNLRPADLRHAVNEMKVTYCKVVDSVTDVVTRATVDPVLTVRLNCKGDNVVIEKPTHRRQIEKHSILDRQSEISTPIADKLGLPLIVLKERPGLSWRDRHFDVYMENCSAAILNPPHQPSHTGTLLIVRKDGKPLHPTHLLALTIYTGERLKDSYLLRNAYVTASMLNPSRLNQVSKEDFQRWYYGEWMTYLLGDRSAPSPFDIDGYNGPVKDINIRCEENGWYPGDRAFLKRWENRQGMVHRMA</sequence>
<protein>
    <submittedName>
        <fullName evidence="1">Uncharacterized protein</fullName>
    </submittedName>
</protein>
<evidence type="ECO:0000313" key="1">
    <source>
        <dbReference type="EMBL" id="KAF1945594.1"/>
    </source>
</evidence>